<evidence type="ECO:0000259" key="3">
    <source>
        <dbReference type="PROSITE" id="PS51015"/>
    </source>
</evidence>
<dbReference type="PANTHER" id="PTHR14140:SF27">
    <property type="entry name" value="OS04G0289800 PROTEIN"/>
    <property type="match status" value="1"/>
</dbReference>
<sequence>MNDIATHSLAPRDAVKPGVTIKDDRAILVSPSNQFQRSIPLDQSQPSADPVVGLFTKEHKGRLPSVLTGFSTESRKQMAAVGVHRAHMAGIQGSQASGMVFSIAMSGEYEDNEDNGDYIIYTGSGGRDASSGSKKQTFDQSLDGRNLLLAKCCPVPVDVKNGSDAGDNWKNGVPIRVVRGSRSVRFSGSRSYGPSEGYRYDGIYKVVMCFWIQGLEIHVEKRRSITNTMVN</sequence>
<dbReference type="GO" id="GO:0005634">
    <property type="term" value="C:nucleus"/>
    <property type="evidence" value="ECO:0007669"/>
    <property type="project" value="UniProtKB-SubCell"/>
</dbReference>
<dbReference type="SMART" id="SM00466">
    <property type="entry name" value="SRA"/>
    <property type="match status" value="1"/>
</dbReference>
<dbReference type="InterPro" id="IPR003105">
    <property type="entry name" value="SRA_YDG"/>
</dbReference>
<dbReference type="EMBL" id="LK023335">
    <property type="protein sequence ID" value="CDS09964.1"/>
    <property type="molecule type" value="Genomic_DNA"/>
</dbReference>
<name>A0A077WRW6_9FUNG</name>
<dbReference type="GO" id="GO:0016567">
    <property type="term" value="P:protein ubiquitination"/>
    <property type="evidence" value="ECO:0007669"/>
    <property type="project" value="TreeGrafter"/>
</dbReference>
<proteinExistence type="predicted"/>
<comment type="subcellular location">
    <subcellularLocation>
        <location evidence="2">Nucleus</location>
    </subcellularLocation>
</comment>
<dbReference type="PROSITE" id="PS51015">
    <property type="entry name" value="YDG"/>
    <property type="match status" value="1"/>
</dbReference>
<dbReference type="InterPro" id="IPR036987">
    <property type="entry name" value="SRA-YDG_sf"/>
</dbReference>
<feature type="domain" description="YDG" evidence="3">
    <location>
        <begin position="61"/>
        <end position="227"/>
    </location>
</feature>
<reference evidence="4" key="1">
    <citation type="journal article" date="2014" name="Genome Announc.">
        <title>De novo whole-genome sequence and genome annotation of Lichtheimia ramosa.</title>
        <authorList>
            <person name="Linde J."/>
            <person name="Schwartze V."/>
            <person name="Binder U."/>
            <person name="Lass-Florl C."/>
            <person name="Voigt K."/>
            <person name="Horn F."/>
        </authorList>
    </citation>
    <scope>NUCLEOTIDE SEQUENCE</scope>
    <source>
        <strain evidence="4">JMRC FSU:6197</strain>
    </source>
</reference>
<dbReference type="GO" id="GO:0061630">
    <property type="term" value="F:ubiquitin protein ligase activity"/>
    <property type="evidence" value="ECO:0007669"/>
    <property type="project" value="TreeGrafter"/>
</dbReference>
<dbReference type="InterPro" id="IPR045134">
    <property type="entry name" value="UHRF1/2-like"/>
</dbReference>
<dbReference type="InterPro" id="IPR015947">
    <property type="entry name" value="PUA-like_sf"/>
</dbReference>
<evidence type="ECO:0000313" key="4">
    <source>
        <dbReference type="EMBL" id="CDS09964.1"/>
    </source>
</evidence>
<evidence type="ECO:0000256" key="1">
    <source>
        <dbReference type="ARBA" id="ARBA00023242"/>
    </source>
</evidence>
<gene>
    <name evidence="4" type="ORF">LRAMOSA02641</name>
</gene>
<organism evidence="4">
    <name type="scientific">Lichtheimia ramosa</name>
    <dbReference type="NCBI Taxonomy" id="688394"/>
    <lineage>
        <taxon>Eukaryota</taxon>
        <taxon>Fungi</taxon>
        <taxon>Fungi incertae sedis</taxon>
        <taxon>Mucoromycota</taxon>
        <taxon>Mucoromycotina</taxon>
        <taxon>Mucoromycetes</taxon>
        <taxon>Mucorales</taxon>
        <taxon>Lichtheimiaceae</taxon>
        <taxon>Lichtheimia</taxon>
    </lineage>
</organism>
<dbReference type="GO" id="GO:0044027">
    <property type="term" value="P:negative regulation of gene expression via chromosomal CpG island methylation"/>
    <property type="evidence" value="ECO:0007669"/>
    <property type="project" value="TreeGrafter"/>
</dbReference>
<dbReference type="PANTHER" id="PTHR14140">
    <property type="entry name" value="E3 UBIQUITIN-PROTEIN LIGASE UHRF-RELATED"/>
    <property type="match status" value="1"/>
</dbReference>
<dbReference type="AlphaFoldDB" id="A0A077WRW6"/>
<keyword evidence="1 2" id="KW-0539">Nucleus</keyword>
<accession>A0A077WRW6</accession>
<protein>
    <recommendedName>
        <fullName evidence="3">YDG domain-containing protein</fullName>
    </recommendedName>
</protein>
<dbReference type="SUPFAM" id="SSF88697">
    <property type="entry name" value="PUA domain-like"/>
    <property type="match status" value="1"/>
</dbReference>
<dbReference type="Gene3D" id="2.30.280.10">
    <property type="entry name" value="SRA-YDG"/>
    <property type="match status" value="1"/>
</dbReference>
<dbReference type="OrthoDB" id="2270193at2759"/>
<dbReference type="Pfam" id="PF02182">
    <property type="entry name" value="SAD_SRA"/>
    <property type="match status" value="1"/>
</dbReference>
<evidence type="ECO:0000256" key="2">
    <source>
        <dbReference type="PROSITE-ProRule" id="PRU00358"/>
    </source>
</evidence>